<keyword evidence="2 7" id="KW-0963">Cytoplasm</keyword>
<proteinExistence type="inferred from homology"/>
<organism evidence="9 10">
    <name type="scientific">Methanobrevibacter curvatus</name>
    <dbReference type="NCBI Taxonomy" id="49547"/>
    <lineage>
        <taxon>Archaea</taxon>
        <taxon>Methanobacteriati</taxon>
        <taxon>Methanobacteriota</taxon>
        <taxon>Methanomada group</taxon>
        <taxon>Methanobacteria</taxon>
        <taxon>Methanobacteriales</taxon>
        <taxon>Methanobacteriaceae</taxon>
        <taxon>Methanobrevibacter</taxon>
    </lineage>
</organism>
<evidence type="ECO:0000256" key="1">
    <source>
        <dbReference type="ARBA" id="ARBA00005091"/>
    </source>
</evidence>
<dbReference type="SUPFAM" id="SSF51366">
    <property type="entry name" value="Ribulose-phoshate binding barrel"/>
    <property type="match status" value="1"/>
</dbReference>
<dbReference type="STRING" id="49547.MBCUR_18280"/>
<dbReference type="UniPathway" id="UPA00031">
    <property type="reaction ID" value="UER00010"/>
</dbReference>
<comment type="catalytic activity">
    <reaction evidence="6 7">
        <text>5-[(5-phospho-1-deoxy-D-ribulos-1-ylimino)methylamino]-1-(5-phospho-beta-D-ribosyl)imidazole-4-carboxamide + L-glutamine = D-erythro-1-(imidazol-4-yl)glycerol 3-phosphate + 5-amino-1-(5-phospho-beta-D-ribosyl)imidazole-4-carboxamide + L-glutamate + H(+)</text>
        <dbReference type="Rhea" id="RHEA:24793"/>
        <dbReference type="ChEBI" id="CHEBI:15378"/>
        <dbReference type="ChEBI" id="CHEBI:29985"/>
        <dbReference type="ChEBI" id="CHEBI:58278"/>
        <dbReference type="ChEBI" id="CHEBI:58359"/>
        <dbReference type="ChEBI" id="CHEBI:58475"/>
        <dbReference type="ChEBI" id="CHEBI:58525"/>
        <dbReference type="EC" id="4.3.2.10"/>
    </reaction>
</comment>
<comment type="subcellular location">
    <subcellularLocation>
        <location evidence="7">Cytoplasm</location>
    </subcellularLocation>
</comment>
<dbReference type="InterPro" id="IPR004651">
    <property type="entry name" value="HisF"/>
</dbReference>
<dbReference type="HAMAP" id="MF_01013">
    <property type="entry name" value="HisF"/>
    <property type="match status" value="1"/>
</dbReference>
<dbReference type="InterPro" id="IPR050064">
    <property type="entry name" value="IGPS_HisA/HisF"/>
</dbReference>
<dbReference type="PANTHER" id="PTHR21235:SF2">
    <property type="entry name" value="IMIDAZOLE GLYCEROL PHOSPHATE SYNTHASE HISHF"/>
    <property type="match status" value="1"/>
</dbReference>
<dbReference type="EMBL" id="LWMV01000216">
    <property type="protein sequence ID" value="KZX10352.1"/>
    <property type="molecule type" value="Genomic_DNA"/>
</dbReference>
<dbReference type="AlphaFoldDB" id="A0A165Z7J7"/>
<dbReference type="GO" id="GO:0000107">
    <property type="term" value="F:imidazoleglycerol-phosphate synthase activity"/>
    <property type="evidence" value="ECO:0007669"/>
    <property type="project" value="UniProtKB-UniRule"/>
</dbReference>
<evidence type="ECO:0000256" key="4">
    <source>
        <dbReference type="ARBA" id="ARBA00023102"/>
    </source>
</evidence>
<dbReference type="CDD" id="cd04731">
    <property type="entry name" value="HisF"/>
    <property type="match status" value="1"/>
</dbReference>
<evidence type="ECO:0000256" key="6">
    <source>
        <dbReference type="ARBA" id="ARBA00047838"/>
    </source>
</evidence>
<evidence type="ECO:0000256" key="7">
    <source>
        <dbReference type="HAMAP-Rule" id="MF_01013"/>
    </source>
</evidence>
<keyword evidence="3 7" id="KW-0028">Amino-acid biosynthesis</keyword>
<dbReference type="EC" id="4.3.2.10" evidence="7"/>
<dbReference type="Pfam" id="PF00977">
    <property type="entry name" value="His_biosynth"/>
    <property type="match status" value="1"/>
</dbReference>
<comment type="function">
    <text evidence="7">IGPS catalyzes the conversion of PRFAR and glutamine to IGP, AICAR and glutamate. The HisF subunit catalyzes the cyclization activity that produces IGP and AICAR from PRFAR using the ammonia provided by the HisH subunit.</text>
</comment>
<dbReference type="NCBIfam" id="TIGR00735">
    <property type="entry name" value="hisF"/>
    <property type="match status" value="1"/>
</dbReference>
<evidence type="ECO:0000313" key="9">
    <source>
        <dbReference type="EMBL" id="KZX10352.1"/>
    </source>
</evidence>
<dbReference type="GO" id="GO:0000105">
    <property type="term" value="P:L-histidine biosynthetic process"/>
    <property type="evidence" value="ECO:0007669"/>
    <property type="project" value="UniProtKB-UniRule"/>
</dbReference>
<dbReference type="InterPro" id="IPR011060">
    <property type="entry name" value="RibuloseP-bd_barrel"/>
</dbReference>
<dbReference type="OrthoDB" id="6261at2157"/>
<accession>A0A165Z7J7</accession>
<evidence type="ECO:0000256" key="5">
    <source>
        <dbReference type="ARBA" id="ARBA00023239"/>
    </source>
</evidence>
<reference evidence="9 10" key="1">
    <citation type="submission" date="2016-04" db="EMBL/GenBank/DDBJ databases">
        <title>Genome sequence of Methanobrevibacter curvatus DSM 11111.</title>
        <authorList>
            <person name="Poehlein A."/>
            <person name="Seedorf H."/>
            <person name="Daniel R."/>
        </authorList>
    </citation>
    <scope>NUCLEOTIDE SEQUENCE [LARGE SCALE GENOMIC DNA]</scope>
    <source>
        <strain evidence="9 10">DSM 11111</strain>
    </source>
</reference>
<dbReference type="InterPro" id="IPR006062">
    <property type="entry name" value="His_biosynth"/>
</dbReference>
<gene>
    <name evidence="7 9" type="primary">hisF</name>
    <name evidence="9" type="ORF">MBCUR_18280</name>
</gene>
<dbReference type="GO" id="GO:0016829">
    <property type="term" value="F:lyase activity"/>
    <property type="evidence" value="ECO:0007669"/>
    <property type="project" value="UniProtKB-KW"/>
</dbReference>
<dbReference type="PATRIC" id="fig|49547.3.peg.1930"/>
<dbReference type="PANTHER" id="PTHR21235">
    <property type="entry name" value="IMIDAZOLE GLYCEROL PHOSPHATE SYNTHASE SUBUNIT HISF/H IGP SYNTHASE SUBUNIT HISF/H"/>
    <property type="match status" value="1"/>
</dbReference>
<sequence length="274" mass="30125">MLTKRIIPCLDCDLQVPEGRVVKGIEFKQIKYAGEPAELAKKYYEDGADEIIFLDITASHERRGTMAHVIENVTEEVFIPICVGGGIRKVEDYVNMLKSGADKCSTNTAAIHNPNLINEASDVVGSQACVIGIDAKRRYVENLSDAPDKNVVESDKGYCWFDCSIYGGREFTGIDAIAWAQECEKRGAGEILLTSMDRDGTKEGYDIALTKAINEAVDIPIIASGGGGDPEDFYQVFKKTDVNAALAASIFHFNEYPVPKVKDYLNKKGINIRN</sequence>
<comment type="caution">
    <text evidence="9">The sequence shown here is derived from an EMBL/GenBank/DDBJ whole genome shotgun (WGS) entry which is preliminary data.</text>
</comment>
<comment type="similarity">
    <text evidence="7 8">Belongs to the HisA/HisF family.</text>
</comment>
<evidence type="ECO:0000313" key="10">
    <source>
        <dbReference type="Proteomes" id="UP000077245"/>
    </source>
</evidence>
<keyword evidence="10" id="KW-1185">Reference proteome</keyword>
<dbReference type="GO" id="GO:0005737">
    <property type="term" value="C:cytoplasm"/>
    <property type="evidence" value="ECO:0007669"/>
    <property type="project" value="UniProtKB-SubCell"/>
</dbReference>
<comment type="subunit">
    <text evidence="7">Heterodimer of HisH and HisF.</text>
</comment>
<evidence type="ECO:0000256" key="8">
    <source>
        <dbReference type="RuleBase" id="RU003657"/>
    </source>
</evidence>
<dbReference type="Proteomes" id="UP000077245">
    <property type="component" value="Unassembled WGS sequence"/>
</dbReference>
<keyword evidence="4 7" id="KW-0368">Histidine biosynthesis</keyword>
<protein>
    <recommendedName>
        <fullName evidence="7">Imidazole glycerol phosphate synthase subunit HisF</fullName>
        <ecNumber evidence="7">4.3.2.10</ecNumber>
    </recommendedName>
    <alternativeName>
        <fullName evidence="7">IGP synthase cyclase subunit</fullName>
    </alternativeName>
    <alternativeName>
        <fullName evidence="7">IGP synthase subunit HisF</fullName>
    </alternativeName>
    <alternativeName>
        <fullName evidence="7">ImGP synthase subunit HisF</fullName>
        <shortName evidence="7">IGPS subunit HisF</shortName>
    </alternativeName>
</protein>
<name>A0A165Z7J7_9EURY</name>
<keyword evidence="5 7" id="KW-0456">Lyase</keyword>
<feature type="active site" evidence="7">
    <location>
        <position position="134"/>
    </location>
</feature>
<feature type="active site" evidence="7">
    <location>
        <position position="11"/>
    </location>
</feature>
<dbReference type="InterPro" id="IPR013785">
    <property type="entry name" value="Aldolase_TIM"/>
</dbReference>
<evidence type="ECO:0000256" key="3">
    <source>
        <dbReference type="ARBA" id="ARBA00022605"/>
    </source>
</evidence>
<comment type="pathway">
    <text evidence="1 7">Amino-acid biosynthesis; L-histidine biosynthesis; L-histidine from 5-phospho-alpha-D-ribose 1-diphosphate: step 5/9.</text>
</comment>
<dbReference type="RefSeq" id="WP_067092595.1">
    <property type="nucleotide sequence ID" value="NZ_LWMV01000216.1"/>
</dbReference>
<dbReference type="Gene3D" id="3.20.20.70">
    <property type="entry name" value="Aldolase class I"/>
    <property type="match status" value="1"/>
</dbReference>
<evidence type="ECO:0000256" key="2">
    <source>
        <dbReference type="ARBA" id="ARBA00022490"/>
    </source>
</evidence>